<dbReference type="RefSeq" id="WP_153550130.1">
    <property type="nucleotide sequence ID" value="NZ_CP040089.1"/>
</dbReference>
<dbReference type="KEGG" id="ncon:LC1Nh_0492"/>
<evidence type="ECO:0000313" key="2">
    <source>
        <dbReference type="Proteomes" id="UP000377803"/>
    </source>
</evidence>
<dbReference type="AlphaFoldDB" id="A0A5Q0UFK2"/>
<dbReference type="EMBL" id="CP040089">
    <property type="protein sequence ID" value="QGA80392.1"/>
    <property type="molecule type" value="Genomic_DNA"/>
</dbReference>
<sequence>MSLNLDSYQYSGEELLDRLDELNSSLERARYALTLEEEINHLLGIRIPENHALENRQTEYWLDQVREAEAELDTFFEEETTKFPIETVNENERGNTSYTVTIMNTGANSYTEIVNSFQEINGNLSEGEPTTKHSEVPSMITAVDHSDLLIETWEKLQNTYKFSEN</sequence>
<name>A0A5Q0UFK2_9ARCH</name>
<dbReference type="GeneID" id="42364875"/>
<keyword evidence="2" id="KW-1185">Reference proteome</keyword>
<accession>A0A5Q0UFK2</accession>
<organism evidence="1 2">
    <name type="scientific">Candidatus Nanohalobium constans</name>
    <dbReference type="NCBI Taxonomy" id="2565781"/>
    <lineage>
        <taxon>Archaea</taxon>
        <taxon>Candidatus Nanohalarchaeota</taxon>
        <taxon>Candidatus Nanohalobia</taxon>
        <taxon>Candidatus Nanohalobiales</taxon>
        <taxon>Candidatus Nanohalobiaceae</taxon>
        <taxon>Candidatus Nanohalobium</taxon>
    </lineage>
</organism>
<dbReference type="Proteomes" id="UP000377803">
    <property type="component" value="Chromosome"/>
</dbReference>
<proteinExistence type="predicted"/>
<protein>
    <submittedName>
        <fullName evidence="1">Uncharacterized protein</fullName>
    </submittedName>
</protein>
<evidence type="ECO:0000313" key="1">
    <source>
        <dbReference type="EMBL" id="QGA80392.1"/>
    </source>
</evidence>
<reference evidence="2" key="1">
    <citation type="submission" date="2019-05" db="EMBL/GenBank/DDBJ databases">
        <title>Candidatus Nanohalobium constans, a novel model system to study the DPANN nano-sized archaea: genomic and physiological characterization of a nanoarchaeon co-cultured with its chitinotrophic host.</title>
        <authorList>
            <person name="La Cono V."/>
            <person name="Arcadi E."/>
            <person name="Crisafi F."/>
            <person name="Denaro R."/>
            <person name="La Spada G."/>
            <person name="Messina E."/>
            <person name="Smedile F."/>
            <person name="Toshchakov S.V."/>
            <person name="Shevchenko M.A."/>
            <person name="Golyshin P.N."/>
            <person name="Golyshina O.V."/>
            <person name="Ferrer M."/>
            <person name="Rohde M."/>
            <person name="Mushegian A."/>
            <person name="Sorokin D.Y."/>
            <person name="Giuliano L."/>
            <person name="Yakimov M.M."/>
        </authorList>
    </citation>
    <scope>NUCLEOTIDE SEQUENCE [LARGE SCALE GENOMIC DNA]</scope>
    <source>
        <strain evidence="2">LC1Nh</strain>
    </source>
</reference>
<gene>
    <name evidence="1" type="ORF">LC1Nh_0492</name>
</gene>